<protein>
    <submittedName>
        <fullName evidence="1">Serine hydrolase</fullName>
    </submittedName>
</protein>
<keyword evidence="1" id="KW-0614">Plasmid</keyword>
<organism evidence="1 2">
    <name type="scientific">Phyllobacterium zundukense</name>
    <dbReference type="NCBI Taxonomy" id="1867719"/>
    <lineage>
        <taxon>Bacteria</taxon>
        <taxon>Pseudomonadati</taxon>
        <taxon>Pseudomonadota</taxon>
        <taxon>Alphaproteobacteria</taxon>
        <taxon>Hyphomicrobiales</taxon>
        <taxon>Phyllobacteriaceae</taxon>
        <taxon>Phyllobacterium</taxon>
    </lineage>
</organism>
<dbReference type="EMBL" id="CP104972">
    <property type="protein sequence ID" value="UXN58570.1"/>
    <property type="molecule type" value="Genomic_DNA"/>
</dbReference>
<keyword evidence="2" id="KW-1185">Reference proteome</keyword>
<gene>
    <name evidence="1" type="ORF">N8E88_11175</name>
</gene>
<evidence type="ECO:0000313" key="2">
    <source>
        <dbReference type="Proteomes" id="UP001061991"/>
    </source>
</evidence>
<accession>A0ACD4CYN0</accession>
<name>A0ACD4CYN0_9HYPH</name>
<geneLocation type="plasmid" evidence="1 2">
    <name>p_unnamed1</name>
</geneLocation>
<sequence>MTEAAKRYAGHIRVLCLRRLVAVVLVGVEPIASQAQSFEHATKEKILAALPKLELAAQQVIASDGVPGISIAVVYQDKVIYLKGFGVREEGKSDLVDADTVFQLASFSKPMASTVVAAILSEGVASWDSRIADISPSFQLYDAYPTAQVTVRDLFSHRSGLPGGAGNELEEIGYDRDAILQRLRQVKPESSFRSGYSYSNFGLTAGAVAVAKAAGMSWENAAEAKLYKPLGMSSTSSRYADFLTRTNRATLHAQLDGKWRALAKRDPDAQSPAGGVSSNALDLAQWLRLELGKGNYDGRRLIDAEAISQTHMPLMARGKNPVTGGWSFYGLGWNVEYGRYGEVWGHAGAFSTGARTLVSLLPAEELGIVVLTNAFPTGVPEGLADTFFELVMTGKTTKDWVVEWNNIYGQLFGPAIDAAVKRYGTPPASPLPALPLSAYAGTYFNPYVGKAVVAEKDGTLEIRLGPKSESAFPLSHFDRDLYTYRPSAEMPNMPVAVTFEIGPDQKASQVKIDDLNELGLGVLRRIEIDRPASP</sequence>
<reference evidence="1" key="1">
    <citation type="submission" date="2022-09" db="EMBL/GenBank/DDBJ databases">
        <title>Interaction between co-microsymbionts with complementary sets of symbiotic genes in legume-rhizobium systems.</title>
        <authorList>
            <person name="Safronova V."/>
            <person name="Sazanova A."/>
            <person name="Afonin A."/>
            <person name="Chirak E."/>
        </authorList>
    </citation>
    <scope>NUCLEOTIDE SEQUENCE</scope>
    <source>
        <strain evidence="1">A18/3m</strain>
    </source>
</reference>
<proteinExistence type="predicted"/>
<keyword evidence="1" id="KW-0378">Hydrolase</keyword>
<dbReference type="Proteomes" id="UP001061991">
    <property type="component" value="Plasmid p_unnamed1"/>
</dbReference>
<evidence type="ECO:0000313" key="1">
    <source>
        <dbReference type="EMBL" id="UXN58570.1"/>
    </source>
</evidence>